<accession>A0A2G3AHR6</accession>
<gene>
    <name evidence="2" type="ORF">T459_01661</name>
</gene>
<evidence type="ECO:0000313" key="3">
    <source>
        <dbReference type="Proteomes" id="UP000222542"/>
    </source>
</evidence>
<dbReference type="PANTHER" id="PTHR31343:SF29">
    <property type="entry name" value="DUF789 DOMAIN-CONTAINING PROTEIN"/>
    <property type="match status" value="1"/>
</dbReference>
<dbReference type="Gramene" id="PHT93779">
    <property type="protein sequence ID" value="PHT93779"/>
    <property type="gene ID" value="T459_01661"/>
</dbReference>
<evidence type="ECO:0000313" key="2">
    <source>
        <dbReference type="EMBL" id="PHT93779.1"/>
    </source>
</evidence>
<proteinExistence type="predicted"/>
<reference evidence="2 3" key="1">
    <citation type="journal article" date="2014" name="Nat. Genet.">
        <title>Genome sequence of the hot pepper provides insights into the evolution of pungency in Capsicum species.</title>
        <authorList>
            <person name="Kim S."/>
            <person name="Park M."/>
            <person name="Yeom S.I."/>
            <person name="Kim Y.M."/>
            <person name="Lee J.M."/>
            <person name="Lee H.A."/>
            <person name="Seo E."/>
            <person name="Choi J."/>
            <person name="Cheong K."/>
            <person name="Kim K.T."/>
            <person name="Jung K."/>
            <person name="Lee G.W."/>
            <person name="Oh S.K."/>
            <person name="Bae C."/>
            <person name="Kim S.B."/>
            <person name="Lee H.Y."/>
            <person name="Kim S.Y."/>
            <person name="Kim M.S."/>
            <person name="Kang B.C."/>
            <person name="Jo Y.D."/>
            <person name="Yang H.B."/>
            <person name="Jeong H.J."/>
            <person name="Kang W.H."/>
            <person name="Kwon J.K."/>
            <person name="Shin C."/>
            <person name="Lim J.Y."/>
            <person name="Park J.H."/>
            <person name="Huh J.H."/>
            <person name="Kim J.S."/>
            <person name="Kim B.D."/>
            <person name="Cohen O."/>
            <person name="Paran I."/>
            <person name="Suh M.C."/>
            <person name="Lee S.B."/>
            <person name="Kim Y.K."/>
            <person name="Shin Y."/>
            <person name="Noh S.J."/>
            <person name="Park J."/>
            <person name="Seo Y.S."/>
            <person name="Kwon S.Y."/>
            <person name="Kim H.A."/>
            <person name="Park J.M."/>
            <person name="Kim H.J."/>
            <person name="Choi S.B."/>
            <person name="Bosland P.W."/>
            <person name="Reeves G."/>
            <person name="Jo S.H."/>
            <person name="Lee B.W."/>
            <person name="Cho H.T."/>
            <person name="Choi H.S."/>
            <person name="Lee M.S."/>
            <person name="Yu Y."/>
            <person name="Do Choi Y."/>
            <person name="Park B.S."/>
            <person name="van Deynze A."/>
            <person name="Ashrafi H."/>
            <person name="Hill T."/>
            <person name="Kim W.T."/>
            <person name="Pai H.S."/>
            <person name="Ahn H.K."/>
            <person name="Yeam I."/>
            <person name="Giovannoni J.J."/>
            <person name="Rose J.K."/>
            <person name="Sorensen I."/>
            <person name="Lee S.J."/>
            <person name="Kim R.W."/>
            <person name="Choi I.Y."/>
            <person name="Choi B.S."/>
            <person name="Lim J.S."/>
            <person name="Lee Y.H."/>
            <person name="Choi D."/>
        </authorList>
    </citation>
    <scope>NUCLEOTIDE SEQUENCE [LARGE SCALE GENOMIC DNA]</scope>
    <source>
        <strain evidence="3">cv. CM334</strain>
    </source>
</reference>
<dbReference type="AlphaFoldDB" id="A0A2G3AHR6"/>
<dbReference type="InterPro" id="IPR008507">
    <property type="entry name" value="DUF789"/>
</dbReference>
<evidence type="ECO:0000256" key="1">
    <source>
        <dbReference type="SAM" id="MobiDB-lite"/>
    </source>
</evidence>
<reference evidence="2 3" key="2">
    <citation type="journal article" date="2017" name="Genome Biol.">
        <title>New reference genome sequences of hot pepper reveal the massive evolution of plant disease-resistance genes by retroduplication.</title>
        <authorList>
            <person name="Kim S."/>
            <person name="Park J."/>
            <person name="Yeom S.I."/>
            <person name="Kim Y.M."/>
            <person name="Seo E."/>
            <person name="Kim K.T."/>
            <person name="Kim M.S."/>
            <person name="Lee J.M."/>
            <person name="Cheong K."/>
            <person name="Shin H.S."/>
            <person name="Kim S.B."/>
            <person name="Han K."/>
            <person name="Lee J."/>
            <person name="Park M."/>
            <person name="Lee H.A."/>
            <person name="Lee H.Y."/>
            <person name="Lee Y."/>
            <person name="Oh S."/>
            <person name="Lee J.H."/>
            <person name="Choi E."/>
            <person name="Choi E."/>
            <person name="Lee S.E."/>
            <person name="Jeon J."/>
            <person name="Kim H."/>
            <person name="Choi G."/>
            <person name="Song H."/>
            <person name="Lee J."/>
            <person name="Lee S.C."/>
            <person name="Kwon J.K."/>
            <person name="Lee H.Y."/>
            <person name="Koo N."/>
            <person name="Hong Y."/>
            <person name="Kim R.W."/>
            <person name="Kang W.H."/>
            <person name="Huh J.H."/>
            <person name="Kang B.C."/>
            <person name="Yang T.J."/>
            <person name="Lee Y.H."/>
            <person name="Bennetzen J.L."/>
            <person name="Choi D."/>
        </authorList>
    </citation>
    <scope>NUCLEOTIDE SEQUENCE [LARGE SCALE GENOMIC DNA]</scope>
    <source>
        <strain evidence="3">cv. CM334</strain>
    </source>
</reference>
<dbReference type="EMBL" id="AYRZ02000001">
    <property type="protein sequence ID" value="PHT93779.1"/>
    <property type="molecule type" value="Genomic_DNA"/>
</dbReference>
<sequence>MVSKFPEELTGQRERSQKREEETSSQIRMLQEQFNYFIQTVGIIPPCPGDVVRASKGLSPWMISAQMKIWKTRTRSNSMMLTFSFLTFDTNEYFTLEDLWYCYDKWSSYGVGAPINLKEDHMPVIQYYAPTLSAIQIYTIKCPTTLSSCKNLSRAHKVDGNDSDKLSRTFNNNSSNLNIESMEYYPKNHLGYLYYQYSEVAAVKWRYPLVDKTVTGTEHTVRHECRSHELHDLNLEILCSWNMIRTTE</sequence>
<keyword evidence="3" id="KW-1185">Reference proteome</keyword>
<name>A0A2G3AHR6_CAPAN</name>
<comment type="caution">
    <text evidence="2">The sequence shown here is derived from an EMBL/GenBank/DDBJ whole genome shotgun (WGS) entry which is preliminary data.</text>
</comment>
<organism evidence="2 3">
    <name type="scientific">Capsicum annuum</name>
    <name type="common">Capsicum pepper</name>
    <dbReference type="NCBI Taxonomy" id="4072"/>
    <lineage>
        <taxon>Eukaryota</taxon>
        <taxon>Viridiplantae</taxon>
        <taxon>Streptophyta</taxon>
        <taxon>Embryophyta</taxon>
        <taxon>Tracheophyta</taxon>
        <taxon>Spermatophyta</taxon>
        <taxon>Magnoliopsida</taxon>
        <taxon>eudicotyledons</taxon>
        <taxon>Gunneridae</taxon>
        <taxon>Pentapetalae</taxon>
        <taxon>asterids</taxon>
        <taxon>lamiids</taxon>
        <taxon>Solanales</taxon>
        <taxon>Solanaceae</taxon>
        <taxon>Solanoideae</taxon>
        <taxon>Capsiceae</taxon>
        <taxon>Capsicum</taxon>
    </lineage>
</organism>
<feature type="compositionally biased region" description="Basic and acidic residues" evidence="1">
    <location>
        <begin position="1"/>
        <end position="22"/>
    </location>
</feature>
<protein>
    <submittedName>
        <fullName evidence="2">Uncharacterized protein</fullName>
    </submittedName>
</protein>
<dbReference type="STRING" id="4072.A0A2G3AHR6"/>
<dbReference type="Proteomes" id="UP000222542">
    <property type="component" value="Unassembled WGS sequence"/>
</dbReference>
<dbReference type="PANTHER" id="PTHR31343">
    <property type="entry name" value="T15D22.8"/>
    <property type="match status" value="1"/>
</dbReference>
<dbReference type="Pfam" id="PF05623">
    <property type="entry name" value="DUF789"/>
    <property type="match status" value="1"/>
</dbReference>
<feature type="region of interest" description="Disordered" evidence="1">
    <location>
        <begin position="1"/>
        <end position="24"/>
    </location>
</feature>